<evidence type="ECO:0000313" key="1">
    <source>
        <dbReference type="EMBL" id="MCF2947851.1"/>
    </source>
</evidence>
<dbReference type="RefSeq" id="WP_235311383.1">
    <property type="nucleotide sequence ID" value="NZ_JAKGAS010000003.1"/>
</dbReference>
<dbReference type="Proteomes" id="UP001521137">
    <property type="component" value="Unassembled WGS sequence"/>
</dbReference>
<dbReference type="Gene3D" id="3.40.960.10">
    <property type="entry name" value="VSR Endonuclease"/>
    <property type="match status" value="1"/>
</dbReference>
<sequence length="272" mass="31128">MEPKILFFKLVEVNFIVREDDKWTLTAKGKLAGGKIKTSVKLGDYIEWPEGFNLEKLPDHQTPDTQIEMKTSTKLGKELGVSAIKLNHVFAELGWVYRSMRGWVATERGLSQGAEQNEDSRSGIPYVKWPITITQTQFLLNSIAAVKPSNMLTKDETNSHSDKHQAIDGHNLDSIAEMLIDNWLYMAEIPHAYKRRLPIEEEVHCCFYIPTGKVYIEYSPAYTDAKDQARKDKKLAIYQKYGFNLIELNEQDIANLDEILARLLLKFGVLAY</sequence>
<proteinExistence type="predicted"/>
<keyword evidence="2" id="KW-1185">Reference proteome</keyword>
<reference evidence="1 2" key="1">
    <citation type="submission" date="2022-01" db="EMBL/GenBank/DDBJ databases">
        <title>Paraglaciecola sp. G1-23.</title>
        <authorList>
            <person name="Jin M.S."/>
            <person name="Han D.M."/>
            <person name="Kim H.M."/>
            <person name="Jeon C.O."/>
        </authorList>
    </citation>
    <scope>NUCLEOTIDE SEQUENCE [LARGE SCALE GENOMIC DNA]</scope>
    <source>
        <strain evidence="1 2">G1-23</strain>
    </source>
</reference>
<name>A0ABS9D4J5_9ALTE</name>
<comment type="caution">
    <text evidence="1">The sequence shown here is derived from an EMBL/GenBank/DDBJ whole genome shotgun (WGS) entry which is preliminary data.</text>
</comment>
<keyword evidence="1" id="KW-0808">Transferase</keyword>
<dbReference type="EMBL" id="JAKGAS010000003">
    <property type="protein sequence ID" value="MCF2947851.1"/>
    <property type="molecule type" value="Genomic_DNA"/>
</dbReference>
<dbReference type="GO" id="GO:0016301">
    <property type="term" value="F:kinase activity"/>
    <property type="evidence" value="ECO:0007669"/>
    <property type="project" value="UniProtKB-KW"/>
</dbReference>
<gene>
    <name evidence="1" type="ORF">L0668_07020</name>
</gene>
<keyword evidence="1" id="KW-0418">Kinase</keyword>
<protein>
    <submittedName>
        <fullName evidence="1">Glycerol kinase</fullName>
    </submittedName>
</protein>
<organism evidence="1 2">
    <name type="scientific">Paraglaciecola algarum</name>
    <dbReference type="NCBI Taxonomy" id="3050085"/>
    <lineage>
        <taxon>Bacteria</taxon>
        <taxon>Pseudomonadati</taxon>
        <taxon>Pseudomonadota</taxon>
        <taxon>Gammaproteobacteria</taxon>
        <taxon>Alteromonadales</taxon>
        <taxon>Alteromonadaceae</taxon>
        <taxon>Paraglaciecola</taxon>
    </lineage>
</organism>
<evidence type="ECO:0000313" key="2">
    <source>
        <dbReference type="Proteomes" id="UP001521137"/>
    </source>
</evidence>
<accession>A0ABS9D4J5</accession>